<reference evidence="1 2" key="1">
    <citation type="submission" date="2016-04" db="EMBL/GenBank/DDBJ databases">
        <title>The genome of Intoshia linei affirms orthonectids as highly simplified spiralians.</title>
        <authorList>
            <person name="Mikhailov K.V."/>
            <person name="Slusarev G.S."/>
            <person name="Nikitin M.A."/>
            <person name="Logacheva M.D."/>
            <person name="Penin A."/>
            <person name="Aleoshin V."/>
            <person name="Panchin Y.V."/>
        </authorList>
    </citation>
    <scope>NUCLEOTIDE SEQUENCE [LARGE SCALE GENOMIC DNA]</scope>
    <source>
        <strain evidence="1">Intl2013</strain>
        <tissue evidence="1">Whole animal</tissue>
    </source>
</reference>
<dbReference type="OrthoDB" id="10060419at2759"/>
<proteinExistence type="predicted"/>
<organism evidence="1 2">
    <name type="scientific">Intoshia linei</name>
    <dbReference type="NCBI Taxonomy" id="1819745"/>
    <lineage>
        <taxon>Eukaryota</taxon>
        <taxon>Metazoa</taxon>
        <taxon>Spiralia</taxon>
        <taxon>Lophotrochozoa</taxon>
        <taxon>Mesozoa</taxon>
        <taxon>Orthonectida</taxon>
        <taxon>Rhopaluridae</taxon>
        <taxon>Intoshia</taxon>
    </lineage>
</organism>
<dbReference type="AlphaFoldDB" id="A0A177AUK7"/>
<evidence type="ECO:0000313" key="1">
    <source>
        <dbReference type="EMBL" id="OAF64904.1"/>
    </source>
</evidence>
<evidence type="ECO:0000313" key="2">
    <source>
        <dbReference type="Proteomes" id="UP000078046"/>
    </source>
</evidence>
<comment type="caution">
    <text evidence="1">The sequence shown here is derived from an EMBL/GenBank/DDBJ whole genome shotgun (WGS) entry which is preliminary data.</text>
</comment>
<sequence length="57" mass="6949">MNINAILMAYVRLWNENKLMEEMVFTNKIITDTKMCTLYEMVRSYLREKEIPFEKVI</sequence>
<name>A0A177AUK7_9BILA</name>
<gene>
    <name evidence="1" type="ORF">A3Q56_07356</name>
</gene>
<dbReference type="EMBL" id="LWCA01001545">
    <property type="protein sequence ID" value="OAF64904.1"/>
    <property type="molecule type" value="Genomic_DNA"/>
</dbReference>
<dbReference type="Proteomes" id="UP000078046">
    <property type="component" value="Unassembled WGS sequence"/>
</dbReference>
<protein>
    <submittedName>
        <fullName evidence="1">Uncharacterized protein</fullName>
    </submittedName>
</protein>
<keyword evidence="2" id="KW-1185">Reference proteome</keyword>
<accession>A0A177AUK7</accession>